<dbReference type="Pfam" id="PF00990">
    <property type="entry name" value="GGDEF"/>
    <property type="match status" value="1"/>
</dbReference>
<evidence type="ECO:0000256" key="2">
    <source>
        <dbReference type="ARBA" id="ARBA00004533"/>
    </source>
</evidence>
<dbReference type="GO" id="GO:0005886">
    <property type="term" value="C:plasma membrane"/>
    <property type="evidence" value="ECO:0007669"/>
    <property type="project" value="UniProtKB-SubCell"/>
</dbReference>
<organism evidence="9 10">
    <name type="scientific">Permianibacter aggregans</name>
    <dbReference type="NCBI Taxonomy" id="1510150"/>
    <lineage>
        <taxon>Bacteria</taxon>
        <taxon>Pseudomonadati</taxon>
        <taxon>Pseudomonadota</taxon>
        <taxon>Gammaproteobacteria</taxon>
        <taxon>Pseudomonadales</taxon>
        <taxon>Pseudomonadaceae</taxon>
        <taxon>Permianibacter</taxon>
    </lineage>
</organism>
<dbReference type="OrthoDB" id="9804951at2"/>
<dbReference type="PANTHER" id="PTHR44757:SF2">
    <property type="entry name" value="BIOFILM ARCHITECTURE MAINTENANCE PROTEIN MBAA"/>
    <property type="match status" value="1"/>
</dbReference>
<evidence type="ECO:0000256" key="5">
    <source>
        <dbReference type="ARBA" id="ARBA00051114"/>
    </source>
</evidence>
<name>A0A4R6UGX0_9GAMM</name>
<keyword evidence="10" id="KW-1185">Reference proteome</keyword>
<reference evidence="9 10" key="1">
    <citation type="submission" date="2019-03" db="EMBL/GenBank/DDBJ databases">
        <title>Genomic Encyclopedia of Type Strains, Phase IV (KMG-IV): sequencing the most valuable type-strain genomes for metagenomic binning, comparative biology and taxonomic classification.</title>
        <authorList>
            <person name="Goeker M."/>
        </authorList>
    </citation>
    <scope>NUCLEOTIDE SEQUENCE [LARGE SCALE GENOMIC DNA]</scope>
    <source>
        <strain evidence="9 10">DSM 103792</strain>
    </source>
</reference>
<dbReference type="PROSITE" id="PS50113">
    <property type="entry name" value="PAC"/>
    <property type="match status" value="1"/>
</dbReference>
<dbReference type="AlphaFoldDB" id="A0A4R6UGX0"/>
<evidence type="ECO:0000256" key="1">
    <source>
        <dbReference type="ARBA" id="ARBA00001946"/>
    </source>
</evidence>
<dbReference type="GO" id="GO:0071111">
    <property type="term" value="F:cyclic-guanylate-specific phosphodiesterase activity"/>
    <property type="evidence" value="ECO:0007669"/>
    <property type="project" value="UniProtKB-EC"/>
</dbReference>
<evidence type="ECO:0000256" key="3">
    <source>
        <dbReference type="ARBA" id="ARBA00012282"/>
    </source>
</evidence>
<gene>
    <name evidence="9" type="ORF">EV696_11575</name>
</gene>
<dbReference type="PROSITE" id="PS50883">
    <property type="entry name" value="EAL"/>
    <property type="match status" value="1"/>
</dbReference>
<feature type="domain" description="EAL" evidence="7">
    <location>
        <begin position="546"/>
        <end position="799"/>
    </location>
</feature>
<dbReference type="InterPro" id="IPR035919">
    <property type="entry name" value="EAL_sf"/>
</dbReference>
<dbReference type="InterPro" id="IPR000160">
    <property type="entry name" value="GGDEF_dom"/>
</dbReference>
<protein>
    <recommendedName>
        <fullName evidence="3">cyclic-guanylate-specific phosphodiesterase</fullName>
        <ecNumber evidence="3">3.1.4.52</ecNumber>
    </recommendedName>
</protein>
<keyword evidence="4" id="KW-0973">c-di-GMP</keyword>
<dbReference type="FunFam" id="3.30.70.270:FF:000001">
    <property type="entry name" value="Diguanylate cyclase domain protein"/>
    <property type="match status" value="1"/>
</dbReference>
<dbReference type="InterPro" id="IPR052155">
    <property type="entry name" value="Biofilm_reg_signaling"/>
</dbReference>
<feature type="domain" description="PAC" evidence="6">
    <location>
        <begin position="321"/>
        <end position="373"/>
    </location>
</feature>
<dbReference type="SMART" id="SM00091">
    <property type="entry name" value="PAS"/>
    <property type="match status" value="3"/>
</dbReference>
<dbReference type="PROSITE" id="PS50887">
    <property type="entry name" value="GGDEF"/>
    <property type="match status" value="1"/>
</dbReference>
<dbReference type="Pfam" id="PF13188">
    <property type="entry name" value="PAS_8"/>
    <property type="match status" value="1"/>
</dbReference>
<dbReference type="Gene3D" id="3.30.70.270">
    <property type="match status" value="1"/>
</dbReference>
<evidence type="ECO:0000256" key="4">
    <source>
        <dbReference type="ARBA" id="ARBA00022636"/>
    </source>
</evidence>
<dbReference type="Pfam" id="PF13426">
    <property type="entry name" value="PAS_9"/>
    <property type="match status" value="2"/>
</dbReference>
<dbReference type="SUPFAM" id="SSF55785">
    <property type="entry name" value="PYP-like sensor domain (PAS domain)"/>
    <property type="match status" value="3"/>
</dbReference>
<evidence type="ECO:0000259" key="7">
    <source>
        <dbReference type="PROSITE" id="PS50883"/>
    </source>
</evidence>
<dbReference type="InterPro" id="IPR035965">
    <property type="entry name" value="PAS-like_dom_sf"/>
</dbReference>
<dbReference type="CDD" id="cd00130">
    <property type="entry name" value="PAS"/>
    <property type="match status" value="2"/>
</dbReference>
<dbReference type="SUPFAM" id="SSF55073">
    <property type="entry name" value="Nucleotide cyclase"/>
    <property type="match status" value="1"/>
</dbReference>
<proteinExistence type="predicted"/>
<dbReference type="Gene3D" id="3.20.20.450">
    <property type="entry name" value="EAL domain"/>
    <property type="match status" value="1"/>
</dbReference>
<comment type="caution">
    <text evidence="9">The sequence shown here is derived from an EMBL/GenBank/DDBJ whole genome shotgun (WGS) entry which is preliminary data.</text>
</comment>
<evidence type="ECO:0000259" key="8">
    <source>
        <dbReference type="PROSITE" id="PS50887"/>
    </source>
</evidence>
<dbReference type="Proteomes" id="UP000295375">
    <property type="component" value="Unassembled WGS sequence"/>
</dbReference>
<accession>A0A4R6UGX0</accession>
<evidence type="ECO:0000313" key="10">
    <source>
        <dbReference type="Proteomes" id="UP000295375"/>
    </source>
</evidence>
<dbReference type="FunFam" id="3.20.20.450:FF:000001">
    <property type="entry name" value="Cyclic di-GMP phosphodiesterase yahA"/>
    <property type="match status" value="1"/>
</dbReference>
<dbReference type="Gene3D" id="3.30.450.20">
    <property type="entry name" value="PAS domain"/>
    <property type="match status" value="3"/>
</dbReference>
<sequence>MNNTQQWNEWLHATLDAMLIVDVDTLMIVDANANAENLLGMTCARLQQQRITHFFPTPEDELFWQEVQRGNDETLQSETLLNGGDGCHATVLRKARPIQLDEQRHYLVALQDRSERKQIEQRLEAIIDELRATLESSVDGILVLDNEGSIRGFNKRFAELFKIPKALLTRRNDQAVLSWLQQLISHGGSQLLPWMPIDDQQIIATHDQVELHDGRVLEQISTPQFARGKSIGRYFSYRDITEKLANDHALALASQVFTAAPQAICVLTPAFDFDTSNPHCQRLLGFREGQEKLNLAAFMETEVTQSRLREWRDSLQQQNSWQGEVALQDRNGRRFPASLSLVRMPETAHHAERYVCFIQDLTPSKEAQRRIEELAYRDVLTGLPNRASLHERLGFMIEQAKRQHTPFALLFLDVDRFKIVNDALGHATGDLLLRAVSKRLQGCLRQVDMIARLGGDEFIVLLHETHERGAETFARRVLEAMQETFVINDMPFSLSISIGIALYPEDGGDNEELIRNADSAMYAVKERGRSDYRFYQPQMNVGLLSRMKLDQAMRAALEQQQFELHYQPQLCLQTQTITGVEALLRWPHPEHGFISPAQFIPIAEETGTIINLGRWVLRQACQQASLWHRDGKNLTVSVNVSALQFQQTGFVDSVHQALQEFALPPSMLELELTESVLINDVEDTQEKLSALKMLGVAISIDDFGTGYSSFGYLKRLPVSKLKIDRSFIAQVPDNENDSAIVTAMISMAKILGLQVVAEGVETSEQRHFLQLLRCDFLQGFLFSPAQKVEVIDALLRDSNSL</sequence>
<comment type="catalytic activity">
    <reaction evidence="5">
        <text>3',3'-c-di-GMP + H2O = 5'-phosphoguanylyl(3'-&gt;5')guanosine + H(+)</text>
        <dbReference type="Rhea" id="RHEA:24902"/>
        <dbReference type="ChEBI" id="CHEBI:15377"/>
        <dbReference type="ChEBI" id="CHEBI:15378"/>
        <dbReference type="ChEBI" id="CHEBI:58754"/>
        <dbReference type="ChEBI" id="CHEBI:58805"/>
        <dbReference type="EC" id="3.1.4.52"/>
    </reaction>
    <physiologicalReaction direction="left-to-right" evidence="5">
        <dbReference type="Rhea" id="RHEA:24903"/>
    </physiologicalReaction>
</comment>
<dbReference type="SMART" id="SM00267">
    <property type="entry name" value="GGDEF"/>
    <property type="match status" value="1"/>
</dbReference>
<dbReference type="SUPFAM" id="SSF141868">
    <property type="entry name" value="EAL domain-like"/>
    <property type="match status" value="1"/>
</dbReference>
<dbReference type="InterPro" id="IPR043128">
    <property type="entry name" value="Rev_trsase/Diguanyl_cyclase"/>
</dbReference>
<dbReference type="GO" id="GO:0071732">
    <property type="term" value="P:cellular response to nitric oxide"/>
    <property type="evidence" value="ECO:0007669"/>
    <property type="project" value="UniProtKB-ARBA"/>
</dbReference>
<dbReference type="PANTHER" id="PTHR44757">
    <property type="entry name" value="DIGUANYLATE CYCLASE DGCP"/>
    <property type="match status" value="1"/>
</dbReference>
<evidence type="ECO:0000259" key="6">
    <source>
        <dbReference type="PROSITE" id="PS50113"/>
    </source>
</evidence>
<dbReference type="SMART" id="SM00052">
    <property type="entry name" value="EAL"/>
    <property type="match status" value="1"/>
</dbReference>
<dbReference type="InterPro" id="IPR000700">
    <property type="entry name" value="PAS-assoc_C"/>
</dbReference>
<dbReference type="NCBIfam" id="TIGR00229">
    <property type="entry name" value="sensory_box"/>
    <property type="match status" value="2"/>
</dbReference>
<dbReference type="Pfam" id="PF00563">
    <property type="entry name" value="EAL"/>
    <property type="match status" value="1"/>
</dbReference>
<evidence type="ECO:0000313" key="9">
    <source>
        <dbReference type="EMBL" id="TDQ46081.1"/>
    </source>
</evidence>
<feature type="domain" description="GGDEF" evidence="8">
    <location>
        <begin position="405"/>
        <end position="537"/>
    </location>
</feature>
<dbReference type="EMBL" id="SNYM01000015">
    <property type="protein sequence ID" value="TDQ46081.1"/>
    <property type="molecule type" value="Genomic_DNA"/>
</dbReference>
<dbReference type="InterPro" id="IPR029787">
    <property type="entry name" value="Nucleotide_cyclase"/>
</dbReference>
<dbReference type="NCBIfam" id="TIGR00254">
    <property type="entry name" value="GGDEF"/>
    <property type="match status" value="1"/>
</dbReference>
<dbReference type="CDD" id="cd01948">
    <property type="entry name" value="EAL"/>
    <property type="match status" value="1"/>
</dbReference>
<dbReference type="CDD" id="cd01949">
    <property type="entry name" value="GGDEF"/>
    <property type="match status" value="1"/>
</dbReference>
<comment type="subcellular location">
    <subcellularLocation>
        <location evidence="2">Cell inner membrane</location>
    </subcellularLocation>
</comment>
<dbReference type="InterPro" id="IPR001633">
    <property type="entry name" value="EAL_dom"/>
</dbReference>
<dbReference type="RefSeq" id="WP_133592199.1">
    <property type="nucleotide sequence ID" value="NZ_CP037953.1"/>
</dbReference>
<dbReference type="InterPro" id="IPR000014">
    <property type="entry name" value="PAS"/>
</dbReference>
<comment type="cofactor">
    <cofactor evidence="1">
        <name>Mg(2+)</name>
        <dbReference type="ChEBI" id="CHEBI:18420"/>
    </cofactor>
</comment>
<dbReference type="EC" id="3.1.4.52" evidence="3"/>